<feature type="domain" description="DUF7605" evidence="4">
    <location>
        <begin position="761"/>
        <end position="824"/>
    </location>
</feature>
<keyword evidence="1" id="KW-0175">Coiled coil</keyword>
<name>A0A8H4YP63_9HYPO</name>
<evidence type="ECO:0000313" key="6">
    <source>
        <dbReference type="Proteomes" id="UP000573603"/>
    </source>
</evidence>
<feature type="compositionally biased region" description="Pro residues" evidence="2">
    <location>
        <begin position="111"/>
        <end position="127"/>
    </location>
</feature>
<dbReference type="EMBL" id="JABEVY010000479">
    <property type="protein sequence ID" value="KAF5231490.1"/>
    <property type="molecule type" value="Genomic_DNA"/>
</dbReference>
<organism evidence="5 6">
    <name type="scientific">Fusarium anthophilum</name>
    <dbReference type="NCBI Taxonomy" id="48485"/>
    <lineage>
        <taxon>Eukaryota</taxon>
        <taxon>Fungi</taxon>
        <taxon>Dikarya</taxon>
        <taxon>Ascomycota</taxon>
        <taxon>Pezizomycotina</taxon>
        <taxon>Sordariomycetes</taxon>
        <taxon>Hypocreomycetidae</taxon>
        <taxon>Hypocreales</taxon>
        <taxon>Nectriaceae</taxon>
        <taxon>Fusarium</taxon>
        <taxon>Fusarium fujikuroi species complex</taxon>
    </lineage>
</organism>
<sequence length="955" mass="106479">MDNSSPNPPTAIFGNLSLVDHGAQPQHDGPSNPGRSFPWETIAAPAPPNSRSESSSSPSSVYVFGQQFSKQNASSQSIFRFGSSDRVAGSAINDPQGNSFSFHGLHNMTPLPSPSPSPRPSPFPPRKILPLPQSKTSPLQSPFRCVTATPEPSGRRVSASNTQTHLSPFLSPSSSSLGSQQRSLSFTPAAPPTPSIVQNEAPGSDHVPSPTPEPPAPVTPYDPRQEPAPIHTLFTSTFQDALKEGPELAKMAVKAIQKLQTKNPKESDSELSKFLDDAKDLQGFQGTDTRTVAVLGASGEGKSSLINSLLHFPGVAETGDLGSACTSVVTEYRQKKADQTEPITINVEYLSMTEIRELIHELLWSYRQLFLPTVESNETSEQEYNRYIRESELAWSALSAAFKHKGQFTPKFAQDTSDGALERITNQLVDWTREIEWPTSGADGFWTSTAQTAEECVQQTKLFMQDKLWPFTKLIRVYLNSQVLKTGIVLADLPGLQDTNLARVRATQDYLIKCDNIMIVAKISRAITDQSLKSSLFYVLSRHVPTEWEQSGAQRLKVAVVCTKSEDINLGTARREFCGPDKAISTETMARLDTELDAAKISGDRTKKKAIKKQQELLLVQARNGHVKRNLQSAYSSEMDGRSLDVFCVSNKWYEKYSLKGNTEFARASGIPELRHFCHSLTADAQLSEAKHFLRFRLSALFNTLELWATSLLDKQNAIEKLNDSVQVKMKEAIDQLPTLVNTFRQDFSRCFEEQIMTFFGQYNAWCLNNGDHQTLNRGHENWNAKIIWKMRMELESQWDLMEEEVTDVFSALLDGVRNILDQLKPGVSELYAVYRDAASQKKKFCKETGKFGRQISIIQGHIEEGLIFPKLSIAVAESMNNLITITSTRLGSILSDAFDIIQADLNIMFQSCEISQVSLAVDAEERETKIKEFAEEVRNLRQRHERLLRTVEAI</sequence>
<dbReference type="Pfam" id="PF24564">
    <property type="entry name" value="DUF7605"/>
    <property type="match status" value="1"/>
</dbReference>
<evidence type="ECO:0000313" key="5">
    <source>
        <dbReference type="EMBL" id="KAF5231490.1"/>
    </source>
</evidence>
<gene>
    <name evidence="5" type="ORF">FANTH_13402</name>
</gene>
<feature type="compositionally biased region" description="Low complexity" evidence="2">
    <location>
        <begin position="49"/>
        <end position="60"/>
    </location>
</feature>
<comment type="caution">
    <text evidence="5">The sequence shown here is derived from an EMBL/GenBank/DDBJ whole genome shotgun (WGS) entry which is preliminary data.</text>
</comment>
<feature type="coiled-coil region" evidence="1">
    <location>
        <begin position="924"/>
        <end position="951"/>
    </location>
</feature>
<dbReference type="InterPro" id="IPR027417">
    <property type="entry name" value="P-loop_NTPase"/>
</dbReference>
<proteinExistence type="predicted"/>
<evidence type="ECO:0000259" key="4">
    <source>
        <dbReference type="Pfam" id="PF24564"/>
    </source>
</evidence>
<feature type="compositionally biased region" description="Pro residues" evidence="2">
    <location>
        <begin position="209"/>
        <end position="220"/>
    </location>
</feature>
<evidence type="ECO:0008006" key="7">
    <source>
        <dbReference type="Google" id="ProtNLM"/>
    </source>
</evidence>
<dbReference type="PANTHER" id="PTHR36681">
    <property type="entry name" value="NUCLEAR GTPASE, GERMINAL CENTER-ASSOCIATED, TANDEM DUPLICATE 3"/>
    <property type="match status" value="1"/>
</dbReference>
<dbReference type="Pfam" id="PF00350">
    <property type="entry name" value="Dynamin_N"/>
    <property type="match status" value="1"/>
</dbReference>
<dbReference type="InterPro" id="IPR045063">
    <property type="entry name" value="Dynamin_N"/>
</dbReference>
<dbReference type="SUPFAM" id="SSF52540">
    <property type="entry name" value="P-loop containing nucleoside triphosphate hydrolases"/>
    <property type="match status" value="1"/>
</dbReference>
<dbReference type="Gene3D" id="3.40.50.300">
    <property type="entry name" value="P-loop containing nucleotide triphosphate hydrolases"/>
    <property type="match status" value="1"/>
</dbReference>
<feature type="compositionally biased region" description="Low complexity" evidence="2">
    <location>
        <begin position="166"/>
        <end position="186"/>
    </location>
</feature>
<evidence type="ECO:0000259" key="3">
    <source>
        <dbReference type="Pfam" id="PF00350"/>
    </source>
</evidence>
<evidence type="ECO:0000256" key="2">
    <source>
        <dbReference type="SAM" id="MobiDB-lite"/>
    </source>
</evidence>
<evidence type="ECO:0000256" key="1">
    <source>
        <dbReference type="SAM" id="Coils"/>
    </source>
</evidence>
<reference evidence="5 6" key="1">
    <citation type="journal article" date="2020" name="BMC Genomics">
        <title>Correction to: Identification and distribution of gene clusters required for synthesis of sphingolipid metabolism inhibitors in diverse species of the filamentous fungus Fusarium.</title>
        <authorList>
            <person name="Kim H.S."/>
            <person name="Lohmar J.M."/>
            <person name="Busman M."/>
            <person name="Brown D.W."/>
            <person name="Naumann T.A."/>
            <person name="Divon H.H."/>
            <person name="Lysoe E."/>
            <person name="Uhlig S."/>
            <person name="Proctor R.H."/>
        </authorList>
    </citation>
    <scope>NUCLEOTIDE SEQUENCE [LARGE SCALE GENOMIC DNA]</scope>
    <source>
        <strain evidence="5 6">NRRL 25214</strain>
    </source>
</reference>
<dbReference type="Proteomes" id="UP000573603">
    <property type="component" value="Unassembled WGS sequence"/>
</dbReference>
<dbReference type="PANTHER" id="PTHR36681:SF3">
    <property type="entry name" value="NUCLEAR GTPASE, GERMINAL CENTER-ASSOCIATED, TANDEM DUPLICATE 3"/>
    <property type="match status" value="1"/>
</dbReference>
<dbReference type="AlphaFoldDB" id="A0A8H4YP63"/>
<feature type="region of interest" description="Disordered" evidence="2">
    <location>
        <begin position="87"/>
        <end position="228"/>
    </location>
</feature>
<keyword evidence="6" id="KW-1185">Reference proteome</keyword>
<feature type="region of interest" description="Disordered" evidence="2">
    <location>
        <begin position="1"/>
        <end position="60"/>
    </location>
</feature>
<protein>
    <recommendedName>
        <fullName evidence="7">G domain-containing protein</fullName>
    </recommendedName>
</protein>
<accession>A0A8H4YP63</accession>
<feature type="domain" description="Dynamin N-terminal" evidence="3">
    <location>
        <begin position="292"/>
        <end position="531"/>
    </location>
</feature>
<dbReference type="InterPro" id="IPR056024">
    <property type="entry name" value="DUF7605"/>
</dbReference>